<feature type="domain" description="Radical SAM core" evidence="7">
    <location>
        <begin position="53"/>
        <end position="276"/>
    </location>
</feature>
<dbReference type="PROSITE" id="PS51918">
    <property type="entry name" value="RADICAL_SAM"/>
    <property type="match status" value="1"/>
</dbReference>
<dbReference type="HOGENOM" id="CLU_044176_1_1_7"/>
<dbReference type="Proteomes" id="UP000004662">
    <property type="component" value="Chromosome"/>
</dbReference>
<evidence type="ECO:0000256" key="2">
    <source>
        <dbReference type="ARBA" id="ARBA00022691"/>
    </source>
</evidence>
<sequence>MQCDYCERYCRLEEGRHGFCRMYANQGGRLVERFPDKWCAYAVSRVETIPFYHAYPGSRCMVVGTAGCNLDCRYCANAYAAKEDPASLADILLDIGPEQLVGLARKQGCHSIVFSINEPTVSLPTLTRVSRAAKAAGMPMGCLTNGYATPAATARLGEIFSFVNVSLKGLDPAFCGDCLGIADSAPVVRNIRELSRVSHVEVTTPVIDGENDHELDAMADILADIDPNIPWHVFRLLPTHKMSQRDYPNIEDINQRLEKLRVRLPYLYFHNFIGSEWVGTRCPGCGAEVITRHSLGCGGDKLDTFRCRGDVCPECGGHIALLGTRVDWNAGEVRA</sequence>
<keyword evidence="3 6" id="KW-0479">Metal-binding</keyword>
<evidence type="ECO:0000256" key="5">
    <source>
        <dbReference type="ARBA" id="ARBA00023014"/>
    </source>
</evidence>
<organism evidence="8 9">
    <name type="scientific">Solidesulfovibrio carbinoliphilus subsp. oakridgensis</name>
    <dbReference type="NCBI Taxonomy" id="694327"/>
    <lineage>
        <taxon>Bacteria</taxon>
        <taxon>Pseudomonadati</taxon>
        <taxon>Thermodesulfobacteriota</taxon>
        <taxon>Desulfovibrionia</taxon>
        <taxon>Desulfovibrionales</taxon>
        <taxon>Desulfovibrionaceae</taxon>
        <taxon>Solidesulfovibrio</taxon>
    </lineage>
</organism>
<proteinExistence type="predicted"/>
<evidence type="ECO:0000313" key="9">
    <source>
        <dbReference type="Proteomes" id="UP000004662"/>
    </source>
</evidence>
<keyword evidence="9" id="KW-1185">Reference proteome</keyword>
<dbReference type="InterPro" id="IPR007197">
    <property type="entry name" value="rSAM"/>
</dbReference>
<dbReference type="SUPFAM" id="SSF102114">
    <property type="entry name" value="Radical SAM enzymes"/>
    <property type="match status" value="1"/>
</dbReference>
<dbReference type="PIRSF" id="PIRSF004869">
    <property type="entry name" value="PflX_prd"/>
    <property type="match status" value="1"/>
</dbReference>
<gene>
    <name evidence="8" type="ORF">DFW101_1992</name>
</gene>
<keyword evidence="5 6" id="KW-0411">Iron-sulfur</keyword>
<dbReference type="GO" id="GO:0051539">
    <property type="term" value="F:4 iron, 4 sulfur cluster binding"/>
    <property type="evidence" value="ECO:0007669"/>
    <property type="project" value="UniProtKB-KW"/>
</dbReference>
<evidence type="ECO:0000259" key="7">
    <source>
        <dbReference type="PROSITE" id="PS51918"/>
    </source>
</evidence>
<dbReference type="InterPro" id="IPR058240">
    <property type="entry name" value="rSAM_sf"/>
</dbReference>
<name>G7Q6R3_9BACT</name>
<dbReference type="PANTHER" id="PTHR30352:SF5">
    <property type="entry name" value="PYRUVATE FORMATE-LYASE 1-ACTIVATING ENZYME"/>
    <property type="match status" value="1"/>
</dbReference>
<dbReference type="SFLD" id="SFLDG01101">
    <property type="entry name" value="Uncharacterised_Radical_SAM_Su"/>
    <property type="match status" value="1"/>
</dbReference>
<dbReference type="InterPro" id="IPR027596">
    <property type="entry name" value="AmmeMemoSam_rS"/>
</dbReference>
<dbReference type="STRING" id="694327.DFW101_1992"/>
<evidence type="ECO:0000256" key="6">
    <source>
        <dbReference type="PIRSR" id="PIRSR004869-50"/>
    </source>
</evidence>
<dbReference type="GO" id="GO:0003824">
    <property type="term" value="F:catalytic activity"/>
    <property type="evidence" value="ECO:0007669"/>
    <property type="project" value="InterPro"/>
</dbReference>
<feature type="binding site" evidence="6">
    <location>
        <position position="68"/>
    </location>
    <ligand>
        <name>[4Fe-4S] cluster</name>
        <dbReference type="ChEBI" id="CHEBI:49883"/>
        <note>4Fe-4S-S-AdoMet</note>
    </ligand>
</feature>
<reference evidence="9" key="1">
    <citation type="journal article" date="2015" name="Genome Announc.">
        <title>High-Quality Draft Genome Sequence of Desulfovibrio carbinoliphilus FW-101-2B, an Organic Acid-Oxidizing Sulfate-Reducing Bacterium Isolated from Uranium(VI)-Contaminated Groundwater.</title>
        <authorList>
            <person name="Ramsay B.D."/>
            <person name="Hwang C."/>
            <person name="Woo H.L."/>
            <person name="Carroll S.L."/>
            <person name="Lucas S."/>
            <person name="Han J."/>
            <person name="Lapidus A.L."/>
            <person name="Cheng J.F."/>
            <person name="Goodwin L.A."/>
            <person name="Pitluck S."/>
            <person name="Peters L."/>
            <person name="Chertkov O."/>
            <person name="Held B."/>
            <person name="Detter J.C."/>
            <person name="Han C.S."/>
            <person name="Tapia R."/>
            <person name="Land M.L."/>
            <person name="Hauser L.J."/>
            <person name="Kyrpides N.C."/>
            <person name="Ivanova N.N."/>
            <person name="Mikhailova N."/>
            <person name="Pagani I."/>
            <person name="Woyke T."/>
            <person name="Arkin A.P."/>
            <person name="Dehal P."/>
            <person name="Chivian D."/>
            <person name="Criddle C.S."/>
            <person name="Wu W."/>
            <person name="Chakraborty R."/>
            <person name="Hazen T.C."/>
            <person name="Fields M.W."/>
        </authorList>
    </citation>
    <scope>NUCLEOTIDE SEQUENCE [LARGE SCALE GENOMIC DNA]</scope>
    <source>
        <strain evidence="9">FW-101-2B</strain>
    </source>
</reference>
<evidence type="ECO:0000256" key="4">
    <source>
        <dbReference type="ARBA" id="ARBA00023004"/>
    </source>
</evidence>
<keyword evidence="4 6" id="KW-0408">Iron</keyword>
<dbReference type="AlphaFoldDB" id="G7Q6R3"/>
<dbReference type="Pfam" id="PF04055">
    <property type="entry name" value="Radical_SAM"/>
    <property type="match status" value="1"/>
</dbReference>
<keyword evidence="2 6" id="KW-0949">S-adenosyl-L-methionine</keyword>
<dbReference type="InterPro" id="IPR034457">
    <property type="entry name" value="Organic_radical-activating"/>
</dbReference>
<dbReference type="CDD" id="cd01335">
    <property type="entry name" value="Radical_SAM"/>
    <property type="match status" value="1"/>
</dbReference>
<dbReference type="GO" id="GO:0046872">
    <property type="term" value="F:metal ion binding"/>
    <property type="evidence" value="ECO:0007669"/>
    <property type="project" value="UniProtKB-KW"/>
</dbReference>
<dbReference type="SFLD" id="SFLDS00029">
    <property type="entry name" value="Radical_SAM"/>
    <property type="match status" value="1"/>
</dbReference>
<evidence type="ECO:0000256" key="1">
    <source>
        <dbReference type="ARBA" id="ARBA00022485"/>
    </source>
</evidence>
<dbReference type="Gene3D" id="3.20.20.70">
    <property type="entry name" value="Aldolase class I"/>
    <property type="match status" value="1"/>
</dbReference>
<dbReference type="InterPro" id="IPR013785">
    <property type="entry name" value="Aldolase_TIM"/>
</dbReference>
<dbReference type="RefSeq" id="WP_009181383.1">
    <property type="nucleotide sequence ID" value="NZ_CM001368.1"/>
</dbReference>
<protein>
    <submittedName>
        <fullName evidence="8">Radical SAM domain protein</fullName>
    </submittedName>
</protein>
<comment type="cofactor">
    <cofactor evidence="6">
        <name>[4Fe-4S] cluster</name>
        <dbReference type="ChEBI" id="CHEBI:49883"/>
    </cofactor>
    <text evidence="6">Binds 1 [4Fe-4S] cluster. The cluster is coordinated with 3 cysteines and an exchangeable S-adenosyl-L-methionine.</text>
</comment>
<dbReference type="PANTHER" id="PTHR30352">
    <property type="entry name" value="PYRUVATE FORMATE-LYASE-ACTIVATING ENZYME"/>
    <property type="match status" value="1"/>
</dbReference>
<dbReference type="OrthoDB" id="9778883at2"/>
<feature type="binding site" evidence="6">
    <location>
        <position position="75"/>
    </location>
    <ligand>
        <name>[4Fe-4S] cluster</name>
        <dbReference type="ChEBI" id="CHEBI:49883"/>
        <note>4Fe-4S-S-AdoMet</note>
    </ligand>
</feature>
<evidence type="ECO:0000256" key="3">
    <source>
        <dbReference type="ARBA" id="ARBA00022723"/>
    </source>
</evidence>
<dbReference type="InterPro" id="IPR016431">
    <property type="entry name" value="Pyrv-formate_lyase-activ_prd"/>
</dbReference>
<accession>G7Q6R3</accession>
<evidence type="ECO:0000313" key="8">
    <source>
        <dbReference type="EMBL" id="EHJ47998.1"/>
    </source>
</evidence>
<feature type="binding site" evidence="6">
    <location>
        <position position="72"/>
    </location>
    <ligand>
        <name>[4Fe-4S] cluster</name>
        <dbReference type="ChEBI" id="CHEBI:49883"/>
        <note>4Fe-4S-S-AdoMet</note>
    </ligand>
</feature>
<dbReference type="eggNOG" id="COG1180">
    <property type="taxonomic scope" value="Bacteria"/>
</dbReference>
<dbReference type="EMBL" id="CM001368">
    <property type="protein sequence ID" value="EHJ47998.1"/>
    <property type="molecule type" value="Genomic_DNA"/>
</dbReference>
<keyword evidence="1" id="KW-0004">4Fe-4S</keyword>